<reference evidence="3" key="1">
    <citation type="submission" date="2025-08" db="UniProtKB">
        <authorList>
            <consortium name="RefSeq"/>
        </authorList>
    </citation>
    <scope>IDENTIFICATION</scope>
    <source>
        <tissue evidence="3">Whole sample</tissue>
    </source>
</reference>
<evidence type="ECO:0000313" key="2">
    <source>
        <dbReference type="Proteomes" id="UP000694844"/>
    </source>
</evidence>
<dbReference type="Pfam" id="PF12937">
    <property type="entry name" value="F-box-like"/>
    <property type="match status" value="1"/>
</dbReference>
<accession>A0A8B8CMX5</accession>
<evidence type="ECO:0000259" key="1">
    <source>
        <dbReference type="PROSITE" id="PS50181"/>
    </source>
</evidence>
<dbReference type="Gene3D" id="3.40.50.300">
    <property type="entry name" value="P-loop containing nucleotide triphosphate hydrolases"/>
    <property type="match status" value="1"/>
</dbReference>
<dbReference type="GO" id="GO:0019005">
    <property type="term" value="C:SCF ubiquitin ligase complex"/>
    <property type="evidence" value="ECO:0007669"/>
    <property type="project" value="TreeGrafter"/>
</dbReference>
<dbReference type="RefSeq" id="XP_022317177.1">
    <property type="nucleotide sequence ID" value="XM_022461469.1"/>
</dbReference>
<proteinExistence type="predicted"/>
<feature type="domain" description="F-box" evidence="1">
    <location>
        <begin position="82"/>
        <end position="128"/>
    </location>
</feature>
<dbReference type="OrthoDB" id="3219396at2759"/>
<dbReference type="PANTHER" id="PTHR16008:SF4">
    <property type="entry name" value="F-BOX ONLY PROTEIN 4"/>
    <property type="match status" value="1"/>
</dbReference>
<organism evidence="2 3">
    <name type="scientific">Crassostrea virginica</name>
    <name type="common">Eastern oyster</name>
    <dbReference type="NCBI Taxonomy" id="6565"/>
    <lineage>
        <taxon>Eukaryota</taxon>
        <taxon>Metazoa</taxon>
        <taxon>Spiralia</taxon>
        <taxon>Lophotrochozoa</taxon>
        <taxon>Mollusca</taxon>
        <taxon>Bivalvia</taxon>
        <taxon>Autobranchia</taxon>
        <taxon>Pteriomorphia</taxon>
        <taxon>Ostreida</taxon>
        <taxon>Ostreoidea</taxon>
        <taxon>Ostreidae</taxon>
        <taxon>Crassostrea</taxon>
    </lineage>
</organism>
<dbReference type="KEGG" id="cvn:111120618"/>
<gene>
    <name evidence="3" type="primary">LOC111120618</name>
</gene>
<dbReference type="PROSITE" id="PS50181">
    <property type="entry name" value="FBOX"/>
    <property type="match status" value="1"/>
</dbReference>
<dbReference type="InterPro" id="IPR027417">
    <property type="entry name" value="P-loop_NTPase"/>
</dbReference>
<dbReference type="InterPro" id="IPR036047">
    <property type="entry name" value="F-box-like_dom_sf"/>
</dbReference>
<name>A0A8B8CMX5_CRAVI</name>
<dbReference type="GeneID" id="111120618"/>
<dbReference type="SUPFAM" id="SSF81383">
    <property type="entry name" value="F-box domain"/>
    <property type="match status" value="1"/>
</dbReference>
<dbReference type="Gene3D" id="1.20.1280.50">
    <property type="match status" value="1"/>
</dbReference>
<dbReference type="InterPro" id="IPR039588">
    <property type="entry name" value="FBXO4"/>
</dbReference>
<dbReference type="PANTHER" id="PTHR16008">
    <property type="entry name" value="F-BOX ONLY PROTEIN 4"/>
    <property type="match status" value="1"/>
</dbReference>
<evidence type="ECO:0000313" key="3">
    <source>
        <dbReference type="RefSeq" id="XP_022317177.1"/>
    </source>
</evidence>
<sequence length="397" mass="45060">MLRKMASDILPIVNPSLQVKTQVFGETLHTLRTLIRKYKKQIGGVDDVCVISGGLQQYLIKKDYNMRRVEESVDTNNDRRTSITFSDLPVNAKLNIFSTLDAIQLCKIARVNKEWYNLTSDNILWSGLLQRDICNWNMISHRTNPGLYKEAESEWSNKEIYLHCSPQTSHLMHEENSLFRSFTSMIRSFLPKKTPKIAMFGPGLESGTLKIVPLILNNSDMLKTVGVAPGEFSGVGAGFYLKIPKGQIFQLSVLYSASSKVRKTRRKRLENNNLLELVSNEDGEQVVELKPAVRACCCAMDAFIYVVDSTIGRDFEKEDYDELIAVVNERWSAPHVPLLILSCTPTNQQQRIPCVNVVEALKLSSLNRPWQVHDVDVDTLNGVIPSIEWLIEQSQRQ</sequence>
<dbReference type="InterPro" id="IPR001810">
    <property type="entry name" value="F-box_dom"/>
</dbReference>
<dbReference type="GO" id="GO:0000209">
    <property type="term" value="P:protein polyubiquitination"/>
    <property type="evidence" value="ECO:0007669"/>
    <property type="project" value="TreeGrafter"/>
</dbReference>
<dbReference type="Proteomes" id="UP000694844">
    <property type="component" value="Chromosome 2"/>
</dbReference>
<dbReference type="AlphaFoldDB" id="A0A8B8CMX5"/>
<keyword evidence="2" id="KW-1185">Reference proteome</keyword>
<dbReference type="GO" id="GO:0031146">
    <property type="term" value="P:SCF-dependent proteasomal ubiquitin-dependent protein catabolic process"/>
    <property type="evidence" value="ECO:0007669"/>
    <property type="project" value="InterPro"/>
</dbReference>
<protein>
    <submittedName>
        <fullName evidence="3">F-box only protein 4-like isoform X1</fullName>
    </submittedName>
</protein>